<sequence>MVHTNIIISETCTKGCISFNSEIQLHNDVGVVLEDCLTCAIGTEKFKQKPLTLYYITCTIDLH</sequence>
<organism evidence="1">
    <name type="scientific">Anguilla anguilla</name>
    <name type="common">European freshwater eel</name>
    <name type="synonym">Muraena anguilla</name>
    <dbReference type="NCBI Taxonomy" id="7936"/>
    <lineage>
        <taxon>Eukaryota</taxon>
        <taxon>Metazoa</taxon>
        <taxon>Chordata</taxon>
        <taxon>Craniata</taxon>
        <taxon>Vertebrata</taxon>
        <taxon>Euteleostomi</taxon>
        <taxon>Actinopterygii</taxon>
        <taxon>Neopterygii</taxon>
        <taxon>Teleostei</taxon>
        <taxon>Anguilliformes</taxon>
        <taxon>Anguillidae</taxon>
        <taxon>Anguilla</taxon>
    </lineage>
</organism>
<reference evidence="1" key="1">
    <citation type="submission" date="2014-11" db="EMBL/GenBank/DDBJ databases">
        <authorList>
            <person name="Amaro Gonzalez C."/>
        </authorList>
    </citation>
    <scope>NUCLEOTIDE SEQUENCE</scope>
</reference>
<protein>
    <submittedName>
        <fullName evidence="1">Uncharacterized protein</fullName>
    </submittedName>
</protein>
<evidence type="ECO:0000313" key="1">
    <source>
        <dbReference type="EMBL" id="JAH11742.1"/>
    </source>
</evidence>
<dbReference type="EMBL" id="GBXM01096835">
    <property type="protein sequence ID" value="JAH11742.1"/>
    <property type="molecule type" value="Transcribed_RNA"/>
</dbReference>
<proteinExistence type="predicted"/>
<accession>A0A0E9Q5G7</accession>
<dbReference type="AlphaFoldDB" id="A0A0E9Q5G7"/>
<reference evidence="1" key="2">
    <citation type="journal article" date="2015" name="Fish Shellfish Immunol.">
        <title>Early steps in the European eel (Anguilla anguilla)-Vibrio vulnificus interaction in the gills: Role of the RtxA13 toxin.</title>
        <authorList>
            <person name="Callol A."/>
            <person name="Pajuelo D."/>
            <person name="Ebbesson L."/>
            <person name="Teles M."/>
            <person name="MacKenzie S."/>
            <person name="Amaro C."/>
        </authorList>
    </citation>
    <scope>NUCLEOTIDE SEQUENCE</scope>
</reference>
<name>A0A0E9Q5G7_ANGAN</name>